<proteinExistence type="predicted"/>
<dbReference type="AlphaFoldDB" id="A0A1K0FRR3"/>
<evidence type="ECO:0000313" key="2">
    <source>
        <dbReference type="Proteomes" id="UP000182486"/>
    </source>
</evidence>
<dbReference type="RefSeq" id="WP_071803472.1">
    <property type="nucleotide sequence ID" value="NZ_MEIA01000056.1"/>
</dbReference>
<evidence type="ECO:0000313" key="1">
    <source>
        <dbReference type="EMBL" id="OJF15384.1"/>
    </source>
</evidence>
<sequence>MAAASAPPPDLLALDEHVGQRPVTFRLELVDRLGVRRGRLTPLRSSTPSLSHDTTATISRRVTGLTLGAGDSALIRPLTDRIDIAMVLGATPPLMYPLGRYLIADAVSVHTTGGTTTALTLYDPMFIVDQQLEAGFDAGGALVDTAVRRLLDGLPIGELVLDATEQNSTNSWSAGTSRAAALLDLATVGGYVKPWFNHTGQLRMPRASEPAAQAPTIDLDHPRRVLRGSITRSPQMLSAPNRFVVVSNDPTSDAAPVIGTYDVPSSAPHSINQRGFIIPTVVEAQLPSQRHATVYARTLGIQQAVYEVVELSTPPDPRHDGYDVVRFDGQLWLETGWEMPLTAGGEMRHTLRRAYPSDGDL</sequence>
<name>A0A1K0FRR3_9ACTN</name>
<reference evidence="1 2" key="1">
    <citation type="submission" date="2016-09" db="EMBL/GenBank/DDBJ databases">
        <title>Couchioplanes caeruleus draft genome sequence.</title>
        <authorList>
            <person name="Sheehan J."/>
            <person name="Caffrey P."/>
        </authorList>
    </citation>
    <scope>NUCLEOTIDE SEQUENCE [LARGE SCALE GENOMIC DNA]</scope>
    <source>
        <strain evidence="1 2">DSM 43634</strain>
    </source>
</reference>
<accession>A0A1K0FRR3</accession>
<organism evidence="1 2">
    <name type="scientific">Couchioplanes caeruleus subsp. caeruleus</name>
    <dbReference type="NCBI Taxonomy" id="56427"/>
    <lineage>
        <taxon>Bacteria</taxon>
        <taxon>Bacillati</taxon>
        <taxon>Actinomycetota</taxon>
        <taxon>Actinomycetes</taxon>
        <taxon>Micromonosporales</taxon>
        <taxon>Micromonosporaceae</taxon>
        <taxon>Couchioplanes</taxon>
    </lineage>
</organism>
<keyword evidence="2" id="KW-1185">Reference proteome</keyword>
<dbReference type="Proteomes" id="UP000182486">
    <property type="component" value="Unassembled WGS sequence"/>
</dbReference>
<gene>
    <name evidence="1" type="ORF">BG844_04595</name>
</gene>
<protein>
    <submittedName>
        <fullName evidence="1">Uncharacterized protein</fullName>
    </submittedName>
</protein>
<comment type="caution">
    <text evidence="1">The sequence shown here is derived from an EMBL/GenBank/DDBJ whole genome shotgun (WGS) entry which is preliminary data.</text>
</comment>
<dbReference type="EMBL" id="MEIA01000056">
    <property type="protein sequence ID" value="OJF15384.1"/>
    <property type="molecule type" value="Genomic_DNA"/>
</dbReference>